<dbReference type="RefSeq" id="XP_038784993.1">
    <property type="nucleotide sequence ID" value="XM_038932505.1"/>
</dbReference>
<feature type="region of interest" description="Disordered" evidence="1">
    <location>
        <begin position="34"/>
        <end position="58"/>
    </location>
</feature>
<dbReference type="Proteomes" id="UP000596902">
    <property type="component" value="Unassembled WGS sequence"/>
</dbReference>
<evidence type="ECO:0000256" key="1">
    <source>
        <dbReference type="SAM" id="MobiDB-lite"/>
    </source>
</evidence>
<gene>
    <name evidence="2" type="ORF">GT037_007458</name>
</gene>
<reference evidence="2" key="2">
    <citation type="submission" date="2020-08" db="EMBL/GenBank/DDBJ databases">
        <title>Draft Genome Sequence of Cumin Blight Pathogen Alternaria burnsii.</title>
        <authorList>
            <person name="Feng Z."/>
        </authorList>
    </citation>
    <scope>NUCLEOTIDE SEQUENCE</scope>
    <source>
        <strain evidence="2">CBS107.38</strain>
    </source>
</reference>
<evidence type="ECO:0000313" key="2">
    <source>
        <dbReference type="EMBL" id="KAF7674698.1"/>
    </source>
</evidence>
<dbReference type="AlphaFoldDB" id="A0A8H7EDM7"/>
<comment type="caution">
    <text evidence="2">The sequence shown here is derived from an EMBL/GenBank/DDBJ whole genome shotgun (WGS) entry which is preliminary data.</text>
</comment>
<evidence type="ECO:0000313" key="3">
    <source>
        <dbReference type="Proteomes" id="UP000596902"/>
    </source>
</evidence>
<dbReference type="EMBL" id="JAAABM010000010">
    <property type="protein sequence ID" value="KAF7674698.1"/>
    <property type="molecule type" value="Genomic_DNA"/>
</dbReference>
<organism evidence="2 3">
    <name type="scientific">Alternaria burnsii</name>
    <dbReference type="NCBI Taxonomy" id="1187904"/>
    <lineage>
        <taxon>Eukaryota</taxon>
        <taxon>Fungi</taxon>
        <taxon>Dikarya</taxon>
        <taxon>Ascomycota</taxon>
        <taxon>Pezizomycotina</taxon>
        <taxon>Dothideomycetes</taxon>
        <taxon>Pleosporomycetidae</taxon>
        <taxon>Pleosporales</taxon>
        <taxon>Pleosporineae</taxon>
        <taxon>Pleosporaceae</taxon>
        <taxon>Alternaria</taxon>
        <taxon>Alternaria sect. Alternaria</taxon>
    </lineage>
</organism>
<protein>
    <submittedName>
        <fullName evidence="2">Uncharacterized protein</fullName>
    </submittedName>
</protein>
<sequence length="58" mass="6406">MPENHQARTATAQCAWTDTVAQWGLNQRRGSRCPALAQETNREVPSEPELSGGGWKPE</sequence>
<dbReference type="GeneID" id="62205683"/>
<proteinExistence type="predicted"/>
<reference evidence="2" key="1">
    <citation type="submission" date="2020-01" db="EMBL/GenBank/DDBJ databases">
        <authorList>
            <person name="Feng Z.H.Z."/>
        </authorList>
    </citation>
    <scope>NUCLEOTIDE SEQUENCE</scope>
    <source>
        <strain evidence="2">CBS107.38</strain>
    </source>
</reference>
<keyword evidence="3" id="KW-1185">Reference proteome</keyword>
<accession>A0A8H7EDM7</accession>
<name>A0A8H7EDM7_9PLEO</name>